<gene>
    <name evidence="2" type="ORF">C8N29_11444</name>
</gene>
<evidence type="ECO:0000313" key="3">
    <source>
        <dbReference type="Proteomes" id="UP000244223"/>
    </source>
</evidence>
<comment type="caution">
    <text evidence="2">The sequence shown here is derived from an EMBL/GenBank/DDBJ whole genome shotgun (WGS) entry which is preliminary data.</text>
</comment>
<dbReference type="RefSeq" id="WP_107866486.1">
    <property type="nucleotide sequence ID" value="NZ_QAON01000014.1"/>
</dbReference>
<feature type="chain" id="PRO_5015513673" description="Lipid A 3-O-deacylase PagL" evidence="1">
    <location>
        <begin position="23"/>
        <end position="192"/>
    </location>
</feature>
<evidence type="ECO:0000313" key="2">
    <source>
        <dbReference type="EMBL" id="PTQ88184.1"/>
    </source>
</evidence>
<evidence type="ECO:0008006" key="4">
    <source>
        <dbReference type="Google" id="ProtNLM"/>
    </source>
</evidence>
<organism evidence="2 3">
    <name type="scientific">Agitococcus lubricus</name>
    <dbReference type="NCBI Taxonomy" id="1077255"/>
    <lineage>
        <taxon>Bacteria</taxon>
        <taxon>Pseudomonadati</taxon>
        <taxon>Pseudomonadota</taxon>
        <taxon>Gammaproteobacteria</taxon>
        <taxon>Moraxellales</taxon>
        <taxon>Moraxellaceae</taxon>
        <taxon>Agitococcus</taxon>
    </lineage>
</organism>
<sequence>MSRHFAALAILPLMFSAWVVTADELPVASAEDETNETKPLTIKEKFDHTLKQLKPVSTYAGIGLFNDMLHANVETVTDLGNFYVRVGSFIEADTGEVAANVGWRHPITNGRDESGYFLGAFIGHVIASSYNRDDYLRLGMGFDLSYQWVNEHTRKTISVGLGSGFDDRVDPNATEVAAPKVFMSFSTALKVF</sequence>
<dbReference type="Proteomes" id="UP000244223">
    <property type="component" value="Unassembled WGS sequence"/>
</dbReference>
<keyword evidence="1" id="KW-0732">Signal</keyword>
<protein>
    <recommendedName>
        <fullName evidence="4">Lipid A 3-O-deacylase PagL</fullName>
    </recommendedName>
</protein>
<accession>A0A2T5IW97</accession>
<feature type="signal peptide" evidence="1">
    <location>
        <begin position="1"/>
        <end position="22"/>
    </location>
</feature>
<name>A0A2T5IW97_9GAMM</name>
<reference evidence="2 3" key="1">
    <citation type="submission" date="2018-04" db="EMBL/GenBank/DDBJ databases">
        <title>Genomic Encyclopedia of Archaeal and Bacterial Type Strains, Phase II (KMG-II): from individual species to whole genera.</title>
        <authorList>
            <person name="Goeker M."/>
        </authorList>
    </citation>
    <scope>NUCLEOTIDE SEQUENCE [LARGE SCALE GENOMIC DNA]</scope>
    <source>
        <strain evidence="2 3">DSM 5822</strain>
    </source>
</reference>
<keyword evidence="3" id="KW-1185">Reference proteome</keyword>
<proteinExistence type="predicted"/>
<evidence type="ECO:0000256" key="1">
    <source>
        <dbReference type="SAM" id="SignalP"/>
    </source>
</evidence>
<dbReference type="EMBL" id="QAON01000014">
    <property type="protein sequence ID" value="PTQ88184.1"/>
    <property type="molecule type" value="Genomic_DNA"/>
</dbReference>
<dbReference type="OrthoDB" id="6706478at2"/>
<dbReference type="AlphaFoldDB" id="A0A2T5IW97"/>